<feature type="compositionally biased region" description="Basic and acidic residues" evidence="7">
    <location>
        <begin position="688"/>
        <end position="697"/>
    </location>
</feature>
<dbReference type="InterPro" id="IPR052412">
    <property type="entry name" value="CC-Dev_Transcription_Reg"/>
</dbReference>
<feature type="region of interest" description="Disordered" evidence="7">
    <location>
        <begin position="318"/>
        <end position="375"/>
    </location>
</feature>
<feature type="compositionally biased region" description="Low complexity" evidence="7">
    <location>
        <begin position="777"/>
        <end position="789"/>
    </location>
</feature>
<dbReference type="SUPFAM" id="SSF47095">
    <property type="entry name" value="HMG-box"/>
    <property type="match status" value="1"/>
</dbReference>
<dbReference type="EMBL" id="OU892277">
    <property type="protein sequence ID" value="CAG9759331.1"/>
    <property type="molecule type" value="Genomic_DNA"/>
</dbReference>
<keyword evidence="1" id="KW-0678">Repressor</keyword>
<dbReference type="PANTHER" id="PTHR13059">
    <property type="entry name" value="HMG-BOX TRANSCRIPTION FACTOR BBX"/>
    <property type="match status" value="1"/>
</dbReference>
<feature type="region of interest" description="Disordered" evidence="7">
    <location>
        <begin position="771"/>
        <end position="798"/>
    </location>
</feature>
<feature type="region of interest" description="Disordered" evidence="7">
    <location>
        <begin position="1192"/>
        <end position="1223"/>
    </location>
</feature>
<feature type="compositionally biased region" description="Low complexity" evidence="7">
    <location>
        <begin position="260"/>
        <end position="278"/>
    </location>
</feature>
<dbReference type="SMART" id="SM00398">
    <property type="entry name" value="HMG"/>
    <property type="match status" value="1"/>
</dbReference>
<dbReference type="FunFam" id="1.10.30.10:FF:000010">
    <property type="entry name" value="Capicua transcriptional repressor b"/>
    <property type="match status" value="1"/>
</dbReference>
<feature type="compositionally biased region" description="Low complexity" evidence="7">
    <location>
        <begin position="1202"/>
        <end position="1211"/>
    </location>
</feature>
<evidence type="ECO:0000256" key="3">
    <source>
        <dbReference type="ARBA" id="ARBA00023015"/>
    </source>
</evidence>
<feature type="domain" description="HMG box" evidence="8">
    <location>
        <begin position="698"/>
        <end position="768"/>
    </location>
</feature>
<evidence type="ECO:0000313" key="9">
    <source>
        <dbReference type="EMBL" id="CAG9759331.1"/>
    </source>
</evidence>
<feature type="compositionally biased region" description="Basic and acidic residues" evidence="7">
    <location>
        <begin position="347"/>
        <end position="375"/>
    </location>
</feature>
<evidence type="ECO:0000256" key="7">
    <source>
        <dbReference type="SAM" id="MobiDB-lite"/>
    </source>
</evidence>
<sequence length="1309" mass="143453">MDMGVRKLPKKRKFDPSELDEGGPQSSNCIPVSVVQTNTNATSVDYLYTPLYNQLTENQNQRVLPPAPPPVDLSEWCDHRVLAKQGDWYLPGVIREAGVDSITVVFDGKSERCTYENVFDNEYYNVIGDASPSVNQISVGTRVCVRHNHSMFVEGVVCTTLEGQPVRFLVAVIGDKLCELNVKRADLRLLRPPWWDELEHLELASNQQNDYCRASPATLHTPVSACTPVSNGRIYDEFCESEDELRQEGFTEEAKLSGGSKRSSMHSRASSSSSVTPSQPATPHKYKKGDVVSNPNGIRKKFNGKQWRRLCSKDNCNKESQRRGYCSRHLSQKGNGLRGTSFPRAGSKQDGEDTSRDSETSPSAQDRRVTGRFDQEETDVANMLVSLGSSRSATPAAFSPGAASSPVARLGSAPSPVTVGPRQNVFLPIGGGAPAYPPYHQPVIRPELVRPVQTAQTVIRVSPSPRPWGTVAPLETQEVIFQHNAPTEERVSLTTHMAPGSLYIVPQNHDKNLLVIKNDIEHRLEETKPLSRQIIQTDHMRNSQPAVIVHPTQLLPVLPASSQPRATSSGVIVAPEQAMEPAPSQPSPSALIQPPQVGSPASAFAVPWHAVVPMLSSSSGIQGSLPSPSPNDLPENENVEHEVLPNPVDDDDDDDVFEPENGDSSGGLDLGKAPCAPQRRTQSMSSLHGREPKNNKERIRRPMNAFMIFSKRHRALVHQRHPNQDNRTVSKILGEWWYALGPAEKKKYHELATEVKEAHFRAHPEWKWCNKDRRKSSTGSGRSKLSSTGECDIPISPGPIEKPVDDEDDDHLIIADPLIQEIDLKCKEKVTDSDSESHCDMEGPLQSSIYNSPVTPISAPYQFGPFHSRGGHFKAVPYSPQLIKSEEPCSSNPNTPTTAFSSVGNGMALSMLKPSLQNKTSDNYQSPVTVLIGNCLTDSPSDRTPFVVQVSTTGPTDIPCLYVQPKTYDSPRMALQLLPKICASNASPHSVIVSQPARIVTSFDDIPTTPKNQVLGHNYSKPKLEMMSSEEEVNTREDSSGEFKLAPTPAQLGQAPGQRRQSMAVSLPLLTGLEGNNGNFDLQSPCSKKHFFKRNVEDGMDKVLETVNFEAKFSSLPRFEPHDGQSPSAISIPSPGLFGPLRRRGGPPLTAPARGPEEDLGSEAEAPLSLPTARPLAGTHFFGPDFSLESVRELQEADEGASPSPRTPRTPGTKDSDKGHRKKLEQRRQLVMQLFQEHSLFPTAQATSKFQSDHVNIFPTKGSLQLKIREVRQKLMAQSNQLTPLTPSAGAQGPQSAGPHEPLRVSSNS</sequence>
<feature type="compositionally biased region" description="Low complexity" evidence="7">
    <location>
        <begin position="1133"/>
        <end position="1154"/>
    </location>
</feature>
<dbReference type="Pfam" id="PF25981">
    <property type="entry name" value="HTH_Cic_C"/>
    <property type="match status" value="1"/>
</dbReference>
<feature type="region of interest" description="Disordered" evidence="7">
    <location>
        <begin position="1"/>
        <end position="28"/>
    </location>
</feature>
<dbReference type="OrthoDB" id="10051111at2759"/>
<feature type="region of interest" description="Disordered" evidence="7">
    <location>
        <begin position="617"/>
        <end position="699"/>
    </location>
</feature>
<dbReference type="GO" id="GO:0000981">
    <property type="term" value="F:DNA-binding transcription factor activity, RNA polymerase II-specific"/>
    <property type="evidence" value="ECO:0007669"/>
    <property type="project" value="TreeGrafter"/>
</dbReference>
<feature type="region of interest" description="Disordered" evidence="7">
    <location>
        <begin position="250"/>
        <end position="300"/>
    </location>
</feature>
<feature type="region of interest" description="Disordered" evidence="7">
    <location>
        <begin position="1025"/>
        <end position="1044"/>
    </location>
</feature>
<evidence type="ECO:0000256" key="5">
    <source>
        <dbReference type="ARBA" id="ARBA00023163"/>
    </source>
</evidence>
<feature type="compositionally biased region" description="Acidic residues" evidence="7">
    <location>
        <begin position="648"/>
        <end position="661"/>
    </location>
</feature>
<dbReference type="GO" id="GO:0005634">
    <property type="term" value="C:nucleus"/>
    <property type="evidence" value="ECO:0007669"/>
    <property type="project" value="TreeGrafter"/>
</dbReference>
<keyword evidence="4" id="KW-0238">DNA-binding</keyword>
<dbReference type="InterPro" id="IPR058606">
    <property type="entry name" value="HTH_Cic_C"/>
</dbReference>
<keyword evidence="6" id="KW-0539">Nucleus</keyword>
<evidence type="ECO:0000256" key="4">
    <source>
        <dbReference type="ARBA" id="ARBA00023125"/>
    </source>
</evidence>
<keyword evidence="5" id="KW-0804">Transcription</keyword>
<dbReference type="PANTHER" id="PTHR13059:SF13">
    <property type="entry name" value="PROTEIN CAPICUA HOMOLOG"/>
    <property type="match status" value="1"/>
</dbReference>
<evidence type="ECO:0000256" key="1">
    <source>
        <dbReference type="ARBA" id="ARBA00022491"/>
    </source>
</evidence>
<dbReference type="InterPro" id="IPR058607">
    <property type="entry name" value="HMG-box_Cic-like"/>
</dbReference>
<proteinExistence type="predicted"/>
<dbReference type="Pfam" id="PF00505">
    <property type="entry name" value="HMG_box"/>
    <property type="match status" value="1"/>
</dbReference>
<name>A0A9N9M890_9CUCU</name>
<organism evidence="9 10">
    <name type="scientific">Ceutorhynchus assimilis</name>
    <name type="common">cabbage seed weevil</name>
    <dbReference type="NCBI Taxonomy" id="467358"/>
    <lineage>
        <taxon>Eukaryota</taxon>
        <taxon>Metazoa</taxon>
        <taxon>Ecdysozoa</taxon>
        <taxon>Arthropoda</taxon>
        <taxon>Hexapoda</taxon>
        <taxon>Insecta</taxon>
        <taxon>Pterygota</taxon>
        <taxon>Neoptera</taxon>
        <taxon>Endopterygota</taxon>
        <taxon>Coleoptera</taxon>
        <taxon>Polyphaga</taxon>
        <taxon>Cucujiformia</taxon>
        <taxon>Curculionidae</taxon>
        <taxon>Ceutorhynchinae</taxon>
        <taxon>Ceutorhynchus</taxon>
    </lineage>
</organism>
<reference evidence="9" key="1">
    <citation type="submission" date="2022-01" db="EMBL/GenBank/DDBJ databases">
        <authorList>
            <person name="King R."/>
        </authorList>
    </citation>
    <scope>NUCLEOTIDE SEQUENCE</scope>
</reference>
<keyword evidence="2" id="KW-0597">Phosphoprotein</keyword>
<evidence type="ECO:0000256" key="2">
    <source>
        <dbReference type="ARBA" id="ARBA00022553"/>
    </source>
</evidence>
<dbReference type="Gene3D" id="1.10.30.10">
    <property type="entry name" value="High mobility group box domain"/>
    <property type="match status" value="1"/>
</dbReference>
<keyword evidence="3" id="KW-0805">Transcription regulation</keyword>
<evidence type="ECO:0000313" key="10">
    <source>
        <dbReference type="Proteomes" id="UP001152799"/>
    </source>
</evidence>
<dbReference type="InterPro" id="IPR032147">
    <property type="entry name" value="Cic_dom"/>
</dbReference>
<dbReference type="InterPro" id="IPR009071">
    <property type="entry name" value="HMG_box_dom"/>
</dbReference>
<dbReference type="CDD" id="cd21990">
    <property type="entry name" value="HMG-box_CIC-like"/>
    <property type="match status" value="1"/>
</dbReference>
<gene>
    <name evidence="9" type="ORF">CEUTPL_LOCUS83</name>
</gene>
<evidence type="ECO:0000256" key="6">
    <source>
        <dbReference type="ARBA" id="ARBA00023242"/>
    </source>
</evidence>
<feature type="region of interest" description="Disordered" evidence="7">
    <location>
        <begin position="1118"/>
        <end position="1167"/>
    </location>
</feature>
<dbReference type="InterPro" id="IPR036910">
    <property type="entry name" value="HMG_box_dom_sf"/>
</dbReference>
<protein>
    <recommendedName>
        <fullName evidence="8">HMG box domain-containing protein</fullName>
    </recommendedName>
</protein>
<feature type="region of interest" description="Disordered" evidence="7">
    <location>
        <begin position="577"/>
        <end position="599"/>
    </location>
</feature>
<evidence type="ECO:0000259" key="8">
    <source>
        <dbReference type="SMART" id="SM00398"/>
    </source>
</evidence>
<dbReference type="Pfam" id="PF16090">
    <property type="entry name" value="DUF4819"/>
    <property type="match status" value="1"/>
</dbReference>
<keyword evidence="10" id="KW-1185">Reference proteome</keyword>
<feature type="region of interest" description="Disordered" evidence="7">
    <location>
        <begin position="1275"/>
        <end position="1309"/>
    </location>
</feature>
<dbReference type="GO" id="GO:0000977">
    <property type="term" value="F:RNA polymerase II transcription regulatory region sequence-specific DNA binding"/>
    <property type="evidence" value="ECO:0007669"/>
    <property type="project" value="TreeGrafter"/>
</dbReference>
<dbReference type="Proteomes" id="UP001152799">
    <property type="component" value="Chromosome 1"/>
</dbReference>
<accession>A0A9N9M890</accession>
<feature type="compositionally biased region" description="Low complexity" evidence="7">
    <location>
        <begin position="617"/>
        <end position="626"/>
    </location>
</feature>
<feature type="compositionally biased region" description="Polar residues" evidence="7">
    <location>
        <begin position="1276"/>
        <end position="1286"/>
    </location>
</feature>